<dbReference type="PANTHER" id="PTHR31793">
    <property type="entry name" value="4-HYDROXYBENZOYL-COA THIOESTERASE FAMILY MEMBER"/>
    <property type="match status" value="1"/>
</dbReference>
<dbReference type="PANTHER" id="PTHR31793:SF37">
    <property type="entry name" value="ACYL-COA THIOESTER HYDROLASE YBGC"/>
    <property type="match status" value="1"/>
</dbReference>
<dbReference type="OrthoDB" id="9808429at2"/>
<dbReference type="InterPro" id="IPR014166">
    <property type="entry name" value="Tol-Pal_acyl-CoA_thioesterase"/>
</dbReference>
<comment type="caution">
    <text evidence="3">The sequence shown here is derived from an EMBL/GenBank/DDBJ whole genome shotgun (WGS) entry which is preliminary data.</text>
</comment>
<evidence type="ECO:0000256" key="2">
    <source>
        <dbReference type="ARBA" id="ARBA00022801"/>
    </source>
</evidence>
<dbReference type="RefSeq" id="WP_062762146.1">
    <property type="nucleotide sequence ID" value="NZ_CP121045.1"/>
</dbReference>
<dbReference type="PIRSF" id="PIRSF003230">
    <property type="entry name" value="YbgC"/>
    <property type="match status" value="1"/>
</dbReference>
<evidence type="ECO:0000256" key="1">
    <source>
        <dbReference type="ARBA" id="ARBA00005953"/>
    </source>
</evidence>
<dbReference type="SUPFAM" id="SSF54637">
    <property type="entry name" value="Thioesterase/thiol ester dehydrase-isomerase"/>
    <property type="match status" value="1"/>
</dbReference>
<gene>
    <name evidence="3" type="ORF">AUP44_23025</name>
</gene>
<comment type="similarity">
    <text evidence="1">Belongs to the 4-hydroxybenzoyl-CoA thioesterase family.</text>
</comment>
<dbReference type="Pfam" id="PF13279">
    <property type="entry name" value="4HBT_2"/>
    <property type="match status" value="1"/>
</dbReference>
<dbReference type="AlphaFoldDB" id="A0A161R6Q2"/>
<dbReference type="NCBIfam" id="TIGR02799">
    <property type="entry name" value="thio_ybgC"/>
    <property type="match status" value="1"/>
</dbReference>
<protein>
    <submittedName>
        <fullName evidence="3">Acyl-CoA thioesterase</fullName>
    </submittedName>
</protein>
<proteinExistence type="inferred from homology"/>
<evidence type="ECO:0000313" key="3">
    <source>
        <dbReference type="EMBL" id="KYO55716.1"/>
    </source>
</evidence>
<dbReference type="InterPro" id="IPR029069">
    <property type="entry name" value="HotDog_dom_sf"/>
</dbReference>
<dbReference type="EMBL" id="LPZR01000058">
    <property type="protein sequence ID" value="KYO55716.1"/>
    <property type="molecule type" value="Genomic_DNA"/>
</dbReference>
<dbReference type="CDD" id="cd00586">
    <property type="entry name" value="4HBT"/>
    <property type="match status" value="1"/>
</dbReference>
<dbReference type="GeneID" id="97242685"/>
<keyword evidence="2" id="KW-0378">Hydrolase</keyword>
<reference evidence="3 4" key="1">
    <citation type="submission" date="2015-12" db="EMBL/GenBank/DDBJ databases">
        <title>Genome sequence of Tistrella mobilis MCCC 1A02139.</title>
        <authorList>
            <person name="Lu L."/>
            <person name="Lai Q."/>
            <person name="Shao Z."/>
            <person name="Qian P."/>
        </authorList>
    </citation>
    <scope>NUCLEOTIDE SEQUENCE [LARGE SCALE GENOMIC DNA]</scope>
    <source>
        <strain evidence="3 4">MCCC 1A02139</strain>
    </source>
</reference>
<accession>A0A161R6Q2</accession>
<name>A0A161R6Q2_9PROT</name>
<dbReference type="GO" id="GO:0047617">
    <property type="term" value="F:fatty acyl-CoA hydrolase activity"/>
    <property type="evidence" value="ECO:0007669"/>
    <property type="project" value="TreeGrafter"/>
</dbReference>
<dbReference type="FunFam" id="3.10.129.10:FF:000004">
    <property type="entry name" value="Tol-pal system-associated acyl-CoA thioesterase"/>
    <property type="match status" value="1"/>
</dbReference>
<dbReference type="NCBIfam" id="TIGR00051">
    <property type="entry name" value="YbgC/FadM family acyl-CoA thioesterase"/>
    <property type="match status" value="1"/>
</dbReference>
<dbReference type="InterPro" id="IPR006684">
    <property type="entry name" value="YbgC/YbaW"/>
</dbReference>
<organism evidence="3 4">
    <name type="scientific">Tistrella mobilis</name>
    <dbReference type="NCBI Taxonomy" id="171437"/>
    <lineage>
        <taxon>Bacteria</taxon>
        <taxon>Pseudomonadati</taxon>
        <taxon>Pseudomonadota</taxon>
        <taxon>Alphaproteobacteria</taxon>
        <taxon>Geminicoccales</taxon>
        <taxon>Geminicoccaceae</taxon>
        <taxon>Tistrella</taxon>
    </lineage>
</organism>
<dbReference type="InterPro" id="IPR050563">
    <property type="entry name" value="4-hydroxybenzoyl-CoA_TE"/>
</dbReference>
<evidence type="ECO:0000313" key="4">
    <source>
        <dbReference type="Proteomes" id="UP000075787"/>
    </source>
</evidence>
<sequence>MDTTPATVQPDIIRVRVYWEDTDAAGIVYYANYLKFMERGRTEWLRRRGIDQRPLLENDGFGFAVREVALDYQAPARLEDLLTVSTVITGRGGAWVEFEQVVARGDQVLVRGRIKCVALNPASGQPRRLPKALIALADAGAAPR</sequence>
<dbReference type="Proteomes" id="UP000075787">
    <property type="component" value="Unassembled WGS sequence"/>
</dbReference>
<dbReference type="Gene3D" id="3.10.129.10">
    <property type="entry name" value="Hotdog Thioesterase"/>
    <property type="match status" value="1"/>
</dbReference>